<dbReference type="GO" id="GO:0005829">
    <property type="term" value="C:cytosol"/>
    <property type="evidence" value="ECO:0007669"/>
    <property type="project" value="TreeGrafter"/>
</dbReference>
<dbReference type="NCBIfam" id="TIGR00738">
    <property type="entry name" value="rrf2_super"/>
    <property type="match status" value="1"/>
</dbReference>
<dbReference type="GO" id="GO:0003700">
    <property type="term" value="F:DNA-binding transcription factor activity"/>
    <property type="evidence" value="ECO:0007669"/>
    <property type="project" value="TreeGrafter"/>
</dbReference>
<evidence type="ECO:0000256" key="1">
    <source>
        <dbReference type="ARBA" id="ARBA00023125"/>
    </source>
</evidence>
<dbReference type="InterPro" id="IPR000944">
    <property type="entry name" value="Tscrpt_reg_Rrf2"/>
</dbReference>
<evidence type="ECO:0000313" key="3">
    <source>
        <dbReference type="Proteomes" id="UP000000393"/>
    </source>
</evidence>
<dbReference type="InterPro" id="IPR036390">
    <property type="entry name" value="WH_DNA-bd_sf"/>
</dbReference>
<proteinExistence type="predicted"/>
<organism evidence="2 3">
    <name type="scientific">Nitrosococcus watsoni (strain C-113)</name>
    <dbReference type="NCBI Taxonomy" id="105559"/>
    <lineage>
        <taxon>Bacteria</taxon>
        <taxon>Pseudomonadati</taxon>
        <taxon>Pseudomonadota</taxon>
        <taxon>Gammaproteobacteria</taxon>
        <taxon>Chromatiales</taxon>
        <taxon>Chromatiaceae</taxon>
        <taxon>Nitrosococcus</taxon>
    </lineage>
</organism>
<accession>D8KC73</accession>
<sequence>MQLTQYTDYSLRVLIYLDLYNKELATISEIAKSYNISRNHLGKVVHNLANLGYIDTTRGKGGGMRLSQAPENINIGQVVRQTEGRFDLAECFNAAHNTCSISSCCQLKNVFWEARCAFIAVLDRYTLADIVKNKSQLRSSLQIEWFPPKAASH</sequence>
<protein>
    <submittedName>
        <fullName evidence="2">Transcriptional regulator, BadM/Rrf2 family</fullName>
    </submittedName>
</protein>
<dbReference type="PROSITE" id="PS51197">
    <property type="entry name" value="HTH_RRF2_2"/>
    <property type="match status" value="1"/>
</dbReference>
<dbReference type="STRING" id="105559.Nwat_3022"/>
<keyword evidence="3" id="KW-1185">Reference proteome</keyword>
<name>D8KC73_NITWC</name>
<gene>
    <name evidence="2" type="ordered locus">Nwat_3022</name>
</gene>
<dbReference type="Proteomes" id="UP000000393">
    <property type="component" value="Chromosome"/>
</dbReference>
<keyword evidence="1" id="KW-0238">DNA-binding</keyword>
<dbReference type="EMBL" id="CP002086">
    <property type="protein sequence ID" value="ADJ29744.1"/>
    <property type="molecule type" value="Genomic_DNA"/>
</dbReference>
<dbReference type="Gene3D" id="1.10.10.10">
    <property type="entry name" value="Winged helix-like DNA-binding domain superfamily/Winged helix DNA-binding domain"/>
    <property type="match status" value="1"/>
</dbReference>
<dbReference type="RefSeq" id="WP_013221805.1">
    <property type="nucleotide sequence ID" value="NC_014315.1"/>
</dbReference>
<reference evidence="2 3" key="1">
    <citation type="submission" date="2010-06" db="EMBL/GenBank/DDBJ databases">
        <title>Complete sequence of chromosome of Nitrosococcus watsoni C-113.</title>
        <authorList>
            <consortium name="US DOE Joint Genome Institute"/>
            <person name="Lucas S."/>
            <person name="Copeland A."/>
            <person name="Lapidus A."/>
            <person name="Cheng J.-F."/>
            <person name="Bruce D."/>
            <person name="Goodwin L."/>
            <person name="Pitluck S."/>
            <person name="Malfatti S.A."/>
            <person name="Chain P.S.G."/>
            <person name="Land M."/>
            <person name="Hauser L."/>
            <person name="Kyrpides N."/>
            <person name="Ivanova N."/>
            <person name="Cambell M.A."/>
            <person name="Heidelberg J.F."/>
            <person name="Klotz M.G."/>
            <person name="Woyke T."/>
        </authorList>
    </citation>
    <scope>NUCLEOTIDE SEQUENCE [LARGE SCALE GENOMIC DNA]</scope>
    <source>
        <strain evidence="2 3">C-113</strain>
    </source>
</reference>
<dbReference type="PANTHER" id="PTHR33221">
    <property type="entry name" value="WINGED HELIX-TURN-HELIX TRANSCRIPTIONAL REGULATOR, RRF2 FAMILY"/>
    <property type="match status" value="1"/>
</dbReference>
<dbReference type="OrthoDB" id="9795923at2"/>
<dbReference type="eggNOG" id="COG1959">
    <property type="taxonomic scope" value="Bacteria"/>
</dbReference>
<dbReference type="Pfam" id="PF02082">
    <property type="entry name" value="Rrf2"/>
    <property type="match status" value="1"/>
</dbReference>
<dbReference type="HOGENOM" id="CLU_107144_2_1_6"/>
<evidence type="ECO:0000313" key="2">
    <source>
        <dbReference type="EMBL" id="ADJ29744.1"/>
    </source>
</evidence>
<dbReference type="PANTHER" id="PTHR33221:SF4">
    <property type="entry name" value="HTH-TYPE TRANSCRIPTIONAL REPRESSOR NSRR"/>
    <property type="match status" value="1"/>
</dbReference>
<dbReference type="AlphaFoldDB" id="D8KC73"/>
<dbReference type="SUPFAM" id="SSF46785">
    <property type="entry name" value="Winged helix' DNA-binding domain"/>
    <property type="match status" value="1"/>
</dbReference>
<dbReference type="KEGG" id="nwa:Nwat_3022"/>
<dbReference type="GO" id="GO:0003677">
    <property type="term" value="F:DNA binding"/>
    <property type="evidence" value="ECO:0007669"/>
    <property type="project" value="UniProtKB-KW"/>
</dbReference>
<dbReference type="InterPro" id="IPR036388">
    <property type="entry name" value="WH-like_DNA-bd_sf"/>
</dbReference>